<reference evidence="3" key="1">
    <citation type="submission" date="2022-11" db="UniProtKB">
        <authorList>
            <consortium name="WormBaseParasite"/>
        </authorList>
    </citation>
    <scope>IDENTIFICATION</scope>
</reference>
<evidence type="ECO:0000256" key="1">
    <source>
        <dbReference type="SAM" id="MobiDB-lite"/>
    </source>
</evidence>
<keyword evidence="2" id="KW-1185">Reference proteome</keyword>
<feature type="region of interest" description="Disordered" evidence="1">
    <location>
        <begin position="309"/>
        <end position="354"/>
    </location>
</feature>
<feature type="compositionally biased region" description="Basic residues" evidence="1">
    <location>
        <begin position="340"/>
        <end position="354"/>
    </location>
</feature>
<accession>A0A914D1C5</accession>
<feature type="compositionally biased region" description="Low complexity" evidence="1">
    <location>
        <begin position="43"/>
        <end position="59"/>
    </location>
</feature>
<feature type="compositionally biased region" description="Polar residues" evidence="1">
    <location>
        <begin position="316"/>
        <end position="327"/>
    </location>
</feature>
<evidence type="ECO:0000313" key="2">
    <source>
        <dbReference type="Proteomes" id="UP000887540"/>
    </source>
</evidence>
<proteinExistence type="predicted"/>
<feature type="compositionally biased region" description="Polar residues" evidence="1">
    <location>
        <begin position="18"/>
        <end position="28"/>
    </location>
</feature>
<name>A0A914D1C5_9BILA</name>
<organism evidence="2 3">
    <name type="scientific">Acrobeloides nanus</name>
    <dbReference type="NCBI Taxonomy" id="290746"/>
    <lineage>
        <taxon>Eukaryota</taxon>
        <taxon>Metazoa</taxon>
        <taxon>Ecdysozoa</taxon>
        <taxon>Nematoda</taxon>
        <taxon>Chromadorea</taxon>
        <taxon>Rhabditida</taxon>
        <taxon>Tylenchina</taxon>
        <taxon>Cephalobomorpha</taxon>
        <taxon>Cephaloboidea</taxon>
        <taxon>Cephalobidae</taxon>
        <taxon>Acrobeloides</taxon>
    </lineage>
</organism>
<evidence type="ECO:0000313" key="3">
    <source>
        <dbReference type="WBParaSite" id="ACRNAN_scaffold1744.g8877.t1"/>
    </source>
</evidence>
<dbReference type="WBParaSite" id="ACRNAN_scaffold1744.g8877.t1">
    <property type="protein sequence ID" value="ACRNAN_scaffold1744.g8877.t1"/>
    <property type="gene ID" value="ACRNAN_scaffold1744.g8877"/>
</dbReference>
<protein>
    <submittedName>
        <fullName evidence="3">Uncharacterized protein</fullName>
    </submittedName>
</protein>
<dbReference type="Proteomes" id="UP000887540">
    <property type="component" value="Unplaced"/>
</dbReference>
<feature type="region of interest" description="Disordered" evidence="1">
    <location>
        <begin position="1"/>
        <end position="60"/>
    </location>
</feature>
<dbReference type="AlphaFoldDB" id="A0A914D1C5"/>
<sequence>MSVRFRGGALFTPPPQRQQPQSAVQFLQSGRPPPLLLPNHNNRQSSSVAPSQQPQRQQSNGIYRSSLASHYQILHNTPALNAVPPQFRQLQHIHSTSELLVNPHVQQVRPRRNDQIDNELLELIDRIVNENRGESNDPLEARQPLAIVSIESVAVTSTTPYTSQAGSVEAQLNPTYPFGKFNLRQIKQEVESHSQALQSTPQLPTNPSSITKQLSAEMHQYLRSDQQQMPAYQAPRLFRPGFDSNPFNLVHDANLMHVAGTDSSDMPSLPGLKMQVPIVTSSSSSFEDQNLCAVCNDHAICQHYGARRRGRLPSKAKTSVGSQQTDQPPSPPEESLARHWLNKKAKVKSAKRCM</sequence>